<keyword evidence="2" id="KW-1185">Reference proteome</keyword>
<organism evidence="1 2">
    <name type="scientific">Streptomyces similanensis</name>
    <dbReference type="NCBI Taxonomy" id="1274988"/>
    <lineage>
        <taxon>Bacteria</taxon>
        <taxon>Bacillati</taxon>
        <taxon>Actinomycetota</taxon>
        <taxon>Actinomycetes</taxon>
        <taxon>Kitasatosporales</taxon>
        <taxon>Streptomycetaceae</taxon>
        <taxon>Streptomyces</taxon>
    </lineage>
</organism>
<dbReference type="Proteomes" id="UP001500124">
    <property type="component" value="Unassembled WGS sequence"/>
</dbReference>
<evidence type="ECO:0000313" key="2">
    <source>
        <dbReference type="Proteomes" id="UP001500124"/>
    </source>
</evidence>
<dbReference type="RefSeq" id="WP_345670528.1">
    <property type="nucleotide sequence ID" value="NZ_BAABKC010000080.1"/>
</dbReference>
<evidence type="ECO:0000313" key="1">
    <source>
        <dbReference type="EMBL" id="GAA5068767.1"/>
    </source>
</evidence>
<reference evidence="2" key="1">
    <citation type="journal article" date="2019" name="Int. J. Syst. Evol. Microbiol.">
        <title>The Global Catalogue of Microorganisms (GCM) 10K type strain sequencing project: providing services to taxonomists for standard genome sequencing and annotation.</title>
        <authorList>
            <consortium name="The Broad Institute Genomics Platform"/>
            <consortium name="The Broad Institute Genome Sequencing Center for Infectious Disease"/>
            <person name="Wu L."/>
            <person name="Ma J."/>
        </authorList>
    </citation>
    <scope>NUCLEOTIDE SEQUENCE [LARGE SCALE GENOMIC DNA]</scope>
    <source>
        <strain evidence="2">JCM 18410</strain>
    </source>
</reference>
<dbReference type="EMBL" id="BAABKC010000080">
    <property type="protein sequence ID" value="GAA5068767.1"/>
    <property type="molecule type" value="Genomic_DNA"/>
</dbReference>
<sequence>MPLRLRAPSALLERARAVSLRQPGQHPRDYQGSMLTDAVTTSIVRAEPFEDDFLTGLLPLLRHGAALVLWRLAAAATSTRPEKAGLLEATAVRAAHRLTHAPPLTQATSTCCAGLGANPDGGVVENGVFDLERCAASGPLTCSHGE</sequence>
<protein>
    <submittedName>
        <fullName evidence="1">Uncharacterized protein</fullName>
    </submittedName>
</protein>
<name>A0ABP9L3S3_9ACTN</name>
<gene>
    <name evidence="1" type="ORF">GCM10023336_52300</name>
</gene>
<proteinExistence type="predicted"/>
<comment type="caution">
    <text evidence="1">The sequence shown here is derived from an EMBL/GenBank/DDBJ whole genome shotgun (WGS) entry which is preliminary data.</text>
</comment>
<accession>A0ABP9L3S3</accession>